<evidence type="ECO:0000256" key="4">
    <source>
        <dbReference type="ARBA" id="ARBA00022801"/>
    </source>
</evidence>
<feature type="domain" description="Nudix hydrolase" evidence="6">
    <location>
        <begin position="1"/>
        <end position="136"/>
    </location>
</feature>
<dbReference type="InterPro" id="IPR000086">
    <property type="entry name" value="NUDIX_hydrolase_dom"/>
</dbReference>
<evidence type="ECO:0000256" key="5">
    <source>
        <dbReference type="ARBA" id="ARBA00022842"/>
    </source>
</evidence>
<dbReference type="SUPFAM" id="SSF55811">
    <property type="entry name" value="Nudix"/>
    <property type="match status" value="1"/>
</dbReference>
<dbReference type="PANTHER" id="PTHR43758:SF2">
    <property type="entry name" value="OXIDIZED PURINE NUCLEOSIDE TRIPHOSPHATE HYDROLASE"/>
    <property type="match status" value="1"/>
</dbReference>
<dbReference type="Proteomes" id="UP000624709">
    <property type="component" value="Unassembled WGS sequence"/>
</dbReference>
<sequence>MTEQSRSTLIDKIAWIHLTGGRVLSTRSAGKQVYYLPGGKREAGESDLDTLVREIREELTVRIDAASATHLGTFEAQAEGHAAGITVRMTCYTADYAGELAASSEIAELVWLTLRDRDRVSPVDKIIFAHLHHAGLLRD</sequence>
<keyword evidence="4" id="KW-0378">Hydrolase</keyword>
<name>A0ABQ4BQW4_9ACTN</name>
<evidence type="ECO:0000313" key="7">
    <source>
        <dbReference type="EMBL" id="GIE73050.1"/>
    </source>
</evidence>
<dbReference type="PROSITE" id="PS00893">
    <property type="entry name" value="NUDIX_BOX"/>
    <property type="match status" value="1"/>
</dbReference>
<dbReference type="PANTHER" id="PTHR43758">
    <property type="entry name" value="7,8-DIHYDRO-8-OXOGUANINE TRIPHOSPHATASE"/>
    <property type="match status" value="1"/>
</dbReference>
<evidence type="ECO:0000256" key="2">
    <source>
        <dbReference type="ARBA" id="ARBA00005582"/>
    </source>
</evidence>
<keyword evidence="5" id="KW-0460">Magnesium</keyword>
<evidence type="ECO:0000256" key="3">
    <source>
        <dbReference type="ARBA" id="ARBA00022723"/>
    </source>
</evidence>
<dbReference type="InterPro" id="IPR015797">
    <property type="entry name" value="NUDIX_hydrolase-like_dom_sf"/>
</dbReference>
<dbReference type="PROSITE" id="PS51462">
    <property type="entry name" value="NUDIX"/>
    <property type="match status" value="1"/>
</dbReference>
<dbReference type="CDD" id="cd04690">
    <property type="entry name" value="NUDIX_Hydrolase"/>
    <property type="match status" value="1"/>
</dbReference>
<organism evidence="7 8">
    <name type="scientific">Actinoplanes palleronii</name>
    <dbReference type="NCBI Taxonomy" id="113570"/>
    <lineage>
        <taxon>Bacteria</taxon>
        <taxon>Bacillati</taxon>
        <taxon>Actinomycetota</taxon>
        <taxon>Actinomycetes</taxon>
        <taxon>Micromonosporales</taxon>
        <taxon>Micromonosporaceae</taxon>
        <taxon>Actinoplanes</taxon>
    </lineage>
</organism>
<keyword evidence="3" id="KW-0479">Metal-binding</keyword>
<evidence type="ECO:0000256" key="1">
    <source>
        <dbReference type="ARBA" id="ARBA00001946"/>
    </source>
</evidence>
<dbReference type="InterPro" id="IPR020084">
    <property type="entry name" value="NUDIX_hydrolase_CS"/>
</dbReference>
<dbReference type="Pfam" id="PF00293">
    <property type="entry name" value="NUDIX"/>
    <property type="match status" value="1"/>
</dbReference>
<comment type="caution">
    <text evidence="7">The sequence shown here is derived from an EMBL/GenBank/DDBJ whole genome shotgun (WGS) entry which is preliminary data.</text>
</comment>
<dbReference type="RefSeq" id="WP_239165028.1">
    <property type="nucleotide sequence ID" value="NZ_BAAATY010000057.1"/>
</dbReference>
<comment type="cofactor">
    <cofactor evidence="1">
        <name>Mg(2+)</name>
        <dbReference type="ChEBI" id="CHEBI:18420"/>
    </cofactor>
</comment>
<reference evidence="7 8" key="1">
    <citation type="submission" date="2021-01" db="EMBL/GenBank/DDBJ databases">
        <title>Whole genome shotgun sequence of Actinoplanes palleronii NBRC 14916.</title>
        <authorList>
            <person name="Komaki H."/>
            <person name="Tamura T."/>
        </authorList>
    </citation>
    <scope>NUCLEOTIDE SEQUENCE [LARGE SCALE GENOMIC DNA]</scope>
    <source>
        <strain evidence="7 8">NBRC 14916</strain>
    </source>
</reference>
<accession>A0ABQ4BQW4</accession>
<evidence type="ECO:0000259" key="6">
    <source>
        <dbReference type="PROSITE" id="PS51462"/>
    </source>
</evidence>
<evidence type="ECO:0000313" key="8">
    <source>
        <dbReference type="Proteomes" id="UP000624709"/>
    </source>
</evidence>
<keyword evidence="8" id="KW-1185">Reference proteome</keyword>
<dbReference type="Gene3D" id="3.90.79.10">
    <property type="entry name" value="Nucleoside Triphosphate Pyrophosphohydrolase"/>
    <property type="match status" value="1"/>
</dbReference>
<dbReference type="EMBL" id="BOMS01000163">
    <property type="protein sequence ID" value="GIE73050.1"/>
    <property type="molecule type" value="Genomic_DNA"/>
</dbReference>
<proteinExistence type="inferred from homology"/>
<gene>
    <name evidence="7" type="ORF">Apa02nite_091580</name>
</gene>
<comment type="similarity">
    <text evidence="2">Belongs to the Nudix hydrolase family.</text>
</comment>
<protein>
    <submittedName>
        <fullName evidence="7">DNA mismatch repair protein MutT</fullName>
    </submittedName>
</protein>